<dbReference type="PRINTS" id="PR00463">
    <property type="entry name" value="EP450I"/>
</dbReference>
<dbReference type="InterPro" id="IPR050182">
    <property type="entry name" value="Cytochrome_P450_fam2"/>
</dbReference>
<reference evidence="17" key="1">
    <citation type="submission" date="2022-01" db="EMBL/GenBank/DDBJ databases">
        <authorList>
            <person name="King R."/>
        </authorList>
    </citation>
    <scope>NUCLEOTIDE SEQUENCE</scope>
</reference>
<dbReference type="FunFam" id="1.10.630.10:FF:000238">
    <property type="entry name" value="Cytochrome P450 2A6"/>
    <property type="match status" value="1"/>
</dbReference>
<comment type="subcellular location">
    <subcellularLocation>
        <location evidence="4">Endoplasmic reticulum membrane</location>
        <topology evidence="4">Peripheral membrane protein</topology>
    </subcellularLocation>
    <subcellularLocation>
        <location evidence="3">Microsome membrane</location>
        <topology evidence="3">Peripheral membrane protein</topology>
    </subcellularLocation>
</comment>
<keyword evidence="12 15" id="KW-0503">Monooxygenase</keyword>
<evidence type="ECO:0000256" key="8">
    <source>
        <dbReference type="ARBA" id="ARBA00022824"/>
    </source>
</evidence>
<dbReference type="GO" id="GO:0006805">
    <property type="term" value="P:xenobiotic metabolic process"/>
    <property type="evidence" value="ECO:0007669"/>
    <property type="project" value="TreeGrafter"/>
</dbReference>
<evidence type="ECO:0000256" key="7">
    <source>
        <dbReference type="ARBA" id="ARBA00022723"/>
    </source>
</evidence>
<dbReference type="GO" id="GO:0005789">
    <property type="term" value="C:endoplasmic reticulum membrane"/>
    <property type="evidence" value="ECO:0007669"/>
    <property type="project" value="UniProtKB-SubCell"/>
</dbReference>
<keyword evidence="13 16" id="KW-0472">Membrane</keyword>
<dbReference type="SUPFAM" id="SSF48264">
    <property type="entry name" value="Cytochrome P450"/>
    <property type="match status" value="1"/>
</dbReference>
<keyword evidence="9" id="KW-0492">Microsome</keyword>
<dbReference type="Pfam" id="PF00067">
    <property type="entry name" value="p450"/>
    <property type="match status" value="1"/>
</dbReference>
<evidence type="ECO:0000256" key="13">
    <source>
        <dbReference type="ARBA" id="ARBA00023136"/>
    </source>
</evidence>
<dbReference type="GO" id="GO:0008395">
    <property type="term" value="F:steroid hydroxylase activity"/>
    <property type="evidence" value="ECO:0007669"/>
    <property type="project" value="TreeGrafter"/>
</dbReference>
<dbReference type="GO" id="GO:0016712">
    <property type="term" value="F:oxidoreductase activity, acting on paired donors, with incorporation or reduction of molecular oxygen, reduced flavin or flavoprotein as one donor, and incorporation of one atom of oxygen"/>
    <property type="evidence" value="ECO:0007669"/>
    <property type="project" value="TreeGrafter"/>
</dbReference>
<keyword evidence="8" id="KW-0256">Endoplasmic reticulum</keyword>
<keyword evidence="11 14" id="KW-0408">Iron</keyword>
<evidence type="ECO:0000256" key="12">
    <source>
        <dbReference type="ARBA" id="ARBA00023033"/>
    </source>
</evidence>
<keyword evidence="18" id="KW-1185">Reference proteome</keyword>
<accession>A0A9N9WWB7</accession>
<keyword evidence="6 14" id="KW-0349">Heme</keyword>
<dbReference type="AlphaFoldDB" id="A0A9N9WWB7"/>
<evidence type="ECO:0000256" key="10">
    <source>
        <dbReference type="ARBA" id="ARBA00023002"/>
    </source>
</evidence>
<keyword evidence="7 14" id="KW-0479">Metal-binding</keyword>
<proteinExistence type="inferred from homology"/>
<evidence type="ECO:0000256" key="14">
    <source>
        <dbReference type="PIRSR" id="PIRSR602401-1"/>
    </source>
</evidence>
<feature type="binding site" description="axial binding residue" evidence="14">
    <location>
        <position position="450"/>
    </location>
    <ligand>
        <name>heme</name>
        <dbReference type="ChEBI" id="CHEBI:30413"/>
    </ligand>
    <ligandPart>
        <name>Fe</name>
        <dbReference type="ChEBI" id="CHEBI:18248"/>
    </ligandPart>
</feature>
<organism evidence="17 18">
    <name type="scientific">Chironomus riparius</name>
    <dbReference type="NCBI Taxonomy" id="315576"/>
    <lineage>
        <taxon>Eukaryota</taxon>
        <taxon>Metazoa</taxon>
        <taxon>Ecdysozoa</taxon>
        <taxon>Arthropoda</taxon>
        <taxon>Hexapoda</taxon>
        <taxon>Insecta</taxon>
        <taxon>Pterygota</taxon>
        <taxon>Neoptera</taxon>
        <taxon>Endopterygota</taxon>
        <taxon>Diptera</taxon>
        <taxon>Nematocera</taxon>
        <taxon>Chironomoidea</taxon>
        <taxon>Chironomidae</taxon>
        <taxon>Chironominae</taxon>
        <taxon>Chironomus</taxon>
    </lineage>
</organism>
<name>A0A9N9WWB7_9DIPT</name>
<dbReference type="GO" id="GO:0020037">
    <property type="term" value="F:heme binding"/>
    <property type="evidence" value="ECO:0007669"/>
    <property type="project" value="InterPro"/>
</dbReference>
<evidence type="ECO:0000256" key="5">
    <source>
        <dbReference type="ARBA" id="ARBA00010617"/>
    </source>
</evidence>
<sequence>MECEIFFLSIVLFLIFESIFILFNKLRRPRDFPPGPRWFIPFIGNTRYLRKLAKKYGGQHKAFEVLAKEFNSPIFSLKLGREYVVVAMTYPIVKEIYSREEYEGRPDNFFLRLRTMGTRMGITCTDEKFWSEQRSFVVRQLRNTGYGKSIMQERINDEMNEILDILRKSNEEPVWPGGSNLLATSVINILWTFTTGTKIDRNDERLVKFFDLLQKRSKAFDMSGGLLTQMPWLRFIAPEATGYNLIKNLNTKFYAFFMEFVEEHLKDYSDEKCNDDLIYAFLKEMKERDGQANSTFTIKQLIMVILDIFIGGSQTTSTAIDLALMTMVMYPDVQRKCHEEIEKVVNADGVLPSYVDRQKTPYIDAVILEVMRFYCVAPITGPRRTLKDCKLDNYIIPKNTTILIGLASALNDETIWNEPRIFNPERFLDDNMKVINTDNFIPFGTGRRRCLGDQLAKECIYKFFVGVLSEFSLFKSDNKEDMPSLDLLPGILLSPKPYKIIFKRKQPKI</sequence>
<dbReference type="PROSITE" id="PS00086">
    <property type="entry name" value="CYTOCHROME_P450"/>
    <property type="match status" value="1"/>
</dbReference>
<evidence type="ECO:0000256" key="9">
    <source>
        <dbReference type="ARBA" id="ARBA00022848"/>
    </source>
</evidence>
<comment type="cofactor">
    <cofactor evidence="1 14">
        <name>heme</name>
        <dbReference type="ChEBI" id="CHEBI:30413"/>
    </cofactor>
</comment>
<evidence type="ECO:0000313" key="18">
    <source>
        <dbReference type="Proteomes" id="UP001153620"/>
    </source>
</evidence>
<keyword evidence="16" id="KW-0812">Transmembrane</keyword>
<evidence type="ECO:0008006" key="19">
    <source>
        <dbReference type="Google" id="ProtNLM"/>
    </source>
</evidence>
<evidence type="ECO:0000256" key="15">
    <source>
        <dbReference type="RuleBase" id="RU000461"/>
    </source>
</evidence>
<dbReference type="InterPro" id="IPR036396">
    <property type="entry name" value="Cyt_P450_sf"/>
</dbReference>
<gene>
    <name evidence="17" type="ORF">CHIRRI_LOCUS14553</name>
</gene>
<dbReference type="EMBL" id="OU895880">
    <property type="protein sequence ID" value="CAG9811746.1"/>
    <property type="molecule type" value="Genomic_DNA"/>
</dbReference>
<evidence type="ECO:0000256" key="3">
    <source>
        <dbReference type="ARBA" id="ARBA00004174"/>
    </source>
</evidence>
<keyword evidence="16" id="KW-1133">Transmembrane helix</keyword>
<dbReference type="Gene3D" id="1.10.630.10">
    <property type="entry name" value="Cytochrome P450"/>
    <property type="match status" value="1"/>
</dbReference>
<dbReference type="GO" id="GO:0006082">
    <property type="term" value="P:organic acid metabolic process"/>
    <property type="evidence" value="ECO:0007669"/>
    <property type="project" value="TreeGrafter"/>
</dbReference>
<evidence type="ECO:0000256" key="4">
    <source>
        <dbReference type="ARBA" id="ARBA00004406"/>
    </source>
</evidence>
<dbReference type="InterPro" id="IPR002401">
    <property type="entry name" value="Cyt_P450_E_grp-I"/>
</dbReference>
<evidence type="ECO:0000256" key="11">
    <source>
        <dbReference type="ARBA" id="ARBA00023004"/>
    </source>
</evidence>
<dbReference type="PANTHER" id="PTHR24300:SF376">
    <property type="entry name" value="CYTOCHROME P450 15A1"/>
    <property type="match status" value="1"/>
</dbReference>
<dbReference type="InterPro" id="IPR001128">
    <property type="entry name" value="Cyt_P450"/>
</dbReference>
<dbReference type="InterPro" id="IPR017972">
    <property type="entry name" value="Cyt_P450_CS"/>
</dbReference>
<dbReference type="GO" id="GO:0005506">
    <property type="term" value="F:iron ion binding"/>
    <property type="evidence" value="ECO:0007669"/>
    <property type="project" value="InterPro"/>
</dbReference>
<dbReference type="PRINTS" id="PR00385">
    <property type="entry name" value="P450"/>
</dbReference>
<dbReference type="CDD" id="cd20651">
    <property type="entry name" value="CYP15A1-like"/>
    <property type="match status" value="1"/>
</dbReference>
<protein>
    <recommendedName>
        <fullName evidence="19">Cytochrome P450</fullName>
    </recommendedName>
</protein>
<dbReference type="OrthoDB" id="3934656at2759"/>
<reference evidence="17" key="2">
    <citation type="submission" date="2022-10" db="EMBL/GenBank/DDBJ databases">
        <authorList>
            <consortium name="ENA_rothamsted_submissions"/>
            <consortium name="culmorum"/>
            <person name="King R."/>
        </authorList>
    </citation>
    <scope>NUCLEOTIDE SEQUENCE</scope>
</reference>
<comment type="function">
    <text evidence="2">May be involved in the metabolism of insect hormones and in the breakdown of synthetic insecticides.</text>
</comment>
<feature type="transmembrane region" description="Helical" evidence="16">
    <location>
        <begin position="6"/>
        <end position="23"/>
    </location>
</feature>
<evidence type="ECO:0000313" key="17">
    <source>
        <dbReference type="EMBL" id="CAG9811746.1"/>
    </source>
</evidence>
<evidence type="ECO:0000256" key="2">
    <source>
        <dbReference type="ARBA" id="ARBA00003690"/>
    </source>
</evidence>
<keyword evidence="10 15" id="KW-0560">Oxidoreductase</keyword>
<dbReference type="Proteomes" id="UP001153620">
    <property type="component" value="Chromosome 4"/>
</dbReference>
<comment type="similarity">
    <text evidence="5 15">Belongs to the cytochrome P450 family.</text>
</comment>
<dbReference type="PANTHER" id="PTHR24300">
    <property type="entry name" value="CYTOCHROME P450 508A4-RELATED"/>
    <property type="match status" value="1"/>
</dbReference>
<evidence type="ECO:0000256" key="1">
    <source>
        <dbReference type="ARBA" id="ARBA00001971"/>
    </source>
</evidence>
<evidence type="ECO:0000256" key="6">
    <source>
        <dbReference type="ARBA" id="ARBA00022617"/>
    </source>
</evidence>
<evidence type="ECO:0000256" key="16">
    <source>
        <dbReference type="SAM" id="Phobius"/>
    </source>
</evidence>